<dbReference type="STRING" id="58919.A0A316ZDH1"/>
<dbReference type="CDD" id="cd05227">
    <property type="entry name" value="AR_SDR_e"/>
    <property type="match status" value="1"/>
</dbReference>
<organism evidence="5 6">
    <name type="scientific">Tilletiopsis washingtonensis</name>
    <dbReference type="NCBI Taxonomy" id="58919"/>
    <lineage>
        <taxon>Eukaryota</taxon>
        <taxon>Fungi</taxon>
        <taxon>Dikarya</taxon>
        <taxon>Basidiomycota</taxon>
        <taxon>Ustilaginomycotina</taxon>
        <taxon>Exobasidiomycetes</taxon>
        <taxon>Entylomatales</taxon>
        <taxon>Entylomatales incertae sedis</taxon>
        <taxon>Tilletiopsis</taxon>
    </lineage>
</organism>
<dbReference type="RefSeq" id="XP_025598614.1">
    <property type="nucleotide sequence ID" value="XM_025742394.1"/>
</dbReference>
<feature type="domain" description="NAD-dependent epimerase/dehydratase" evidence="4">
    <location>
        <begin position="10"/>
        <end position="268"/>
    </location>
</feature>
<dbReference type="InterPro" id="IPR036291">
    <property type="entry name" value="NAD(P)-bd_dom_sf"/>
</dbReference>
<keyword evidence="1" id="KW-0560">Oxidoreductase</keyword>
<name>A0A316ZDH1_9BASI</name>
<keyword evidence="6" id="KW-1185">Reference proteome</keyword>
<dbReference type="PANTHER" id="PTHR10366">
    <property type="entry name" value="NAD DEPENDENT EPIMERASE/DEHYDRATASE"/>
    <property type="match status" value="1"/>
</dbReference>
<dbReference type="AlphaFoldDB" id="A0A316ZDH1"/>
<reference evidence="5 6" key="1">
    <citation type="journal article" date="2018" name="Mol. Biol. Evol.">
        <title>Broad Genomic Sampling Reveals a Smut Pathogenic Ancestry of the Fungal Clade Ustilaginomycotina.</title>
        <authorList>
            <person name="Kijpornyongpan T."/>
            <person name="Mondo S.J."/>
            <person name="Barry K."/>
            <person name="Sandor L."/>
            <person name="Lee J."/>
            <person name="Lipzen A."/>
            <person name="Pangilinan J."/>
            <person name="LaButti K."/>
            <person name="Hainaut M."/>
            <person name="Henrissat B."/>
            <person name="Grigoriev I.V."/>
            <person name="Spatafora J.W."/>
            <person name="Aime M.C."/>
        </authorList>
    </citation>
    <scope>NUCLEOTIDE SEQUENCE [LARGE SCALE GENOMIC DNA]</scope>
    <source>
        <strain evidence="5 6">MCA 4186</strain>
    </source>
</reference>
<evidence type="ECO:0000313" key="6">
    <source>
        <dbReference type="Proteomes" id="UP000245946"/>
    </source>
</evidence>
<dbReference type="OrthoDB" id="2735536at2759"/>
<dbReference type="Gene3D" id="3.40.50.720">
    <property type="entry name" value="NAD(P)-binding Rossmann-like Domain"/>
    <property type="match status" value="1"/>
</dbReference>
<evidence type="ECO:0000256" key="3">
    <source>
        <dbReference type="SAM" id="MobiDB-lite"/>
    </source>
</evidence>
<feature type="compositionally biased region" description="Basic and acidic residues" evidence="3">
    <location>
        <begin position="156"/>
        <end position="165"/>
    </location>
</feature>
<dbReference type="InterPro" id="IPR050425">
    <property type="entry name" value="NAD(P)_dehydrat-like"/>
</dbReference>
<evidence type="ECO:0000313" key="5">
    <source>
        <dbReference type="EMBL" id="PWN98335.1"/>
    </source>
</evidence>
<protein>
    <submittedName>
        <fullName evidence="5">NAD(P)-binding protein</fullName>
    </submittedName>
</protein>
<accession>A0A316ZDH1</accession>
<dbReference type="InterPro" id="IPR001509">
    <property type="entry name" value="Epimerase_deHydtase"/>
</dbReference>
<gene>
    <name evidence="5" type="ORF">FA09DRAFT_329930</name>
</gene>
<dbReference type="Proteomes" id="UP000245946">
    <property type="component" value="Unassembled WGS sequence"/>
</dbReference>
<dbReference type="GeneID" id="37269938"/>
<evidence type="ECO:0000256" key="1">
    <source>
        <dbReference type="ARBA" id="ARBA00023002"/>
    </source>
</evidence>
<dbReference type="Pfam" id="PF01370">
    <property type="entry name" value="Epimerase"/>
    <property type="match status" value="1"/>
</dbReference>
<evidence type="ECO:0000259" key="4">
    <source>
        <dbReference type="Pfam" id="PF01370"/>
    </source>
</evidence>
<dbReference type="EMBL" id="KZ819292">
    <property type="protein sequence ID" value="PWN98335.1"/>
    <property type="molecule type" value="Genomic_DNA"/>
</dbReference>
<proteinExistence type="inferred from homology"/>
<sequence>MAPIPANSTVLVSGASGFVAAWCCRVLLQRGHRVRGACRSEEKAQYLQQLFDRDFPGQFETVMADDLETPGVFDEAVKGVDGVLHTASPFHFNTDGKAITALINPALKGTENMLQSCLKHGDKLKRVVITSSFAAILDTAKPVPQQYTEEDWNETSVKETERDGEAQEPVSSYRSSKTQAERAAWAFVEREQPSWDLATINPPYIIGPPIHPCASAEKLNTSSKTCWDILHGAKKEDDMPGLLGCVVDVRNVADAHVMALLHTEAGGHRFAPTIGELRSPSPQPRSADTTAGKWTLQDVADIVHSSARIPAEWRGNVPTGKPQTGGAVVQNGLSGEKTAKVLGVQYHTLQNTFEATAIALKDYEKRNWQGLPDPSIFELH</sequence>
<feature type="region of interest" description="Disordered" evidence="3">
    <location>
        <begin position="146"/>
        <end position="175"/>
    </location>
</feature>
<dbReference type="SUPFAM" id="SSF51735">
    <property type="entry name" value="NAD(P)-binding Rossmann-fold domains"/>
    <property type="match status" value="1"/>
</dbReference>
<evidence type="ECO:0000256" key="2">
    <source>
        <dbReference type="ARBA" id="ARBA00023445"/>
    </source>
</evidence>
<comment type="similarity">
    <text evidence="2">Belongs to the NAD(P)-dependent epimerase/dehydratase family. Dihydroflavonol-4-reductase subfamily.</text>
</comment>
<dbReference type="GO" id="GO:0016616">
    <property type="term" value="F:oxidoreductase activity, acting on the CH-OH group of donors, NAD or NADP as acceptor"/>
    <property type="evidence" value="ECO:0007669"/>
    <property type="project" value="TreeGrafter"/>
</dbReference>
<dbReference type="PANTHER" id="PTHR10366:SF564">
    <property type="entry name" value="STEROL-4-ALPHA-CARBOXYLATE 3-DEHYDROGENASE, DECARBOXYLATING"/>
    <property type="match status" value="1"/>
</dbReference>